<keyword evidence="3" id="KW-1185">Reference proteome</keyword>
<dbReference type="CDD" id="cd01310">
    <property type="entry name" value="TatD_DNAse"/>
    <property type="match status" value="1"/>
</dbReference>
<dbReference type="RefSeq" id="WP_420070265.1">
    <property type="nucleotide sequence ID" value="NZ_JBCHKQ010000005.1"/>
</dbReference>
<dbReference type="InterPro" id="IPR015991">
    <property type="entry name" value="TatD/YcfH-like"/>
</dbReference>
<comment type="caution">
    <text evidence="2">The sequence shown here is derived from an EMBL/GenBank/DDBJ whole genome shotgun (WGS) entry which is preliminary data.</text>
</comment>
<organism evidence="2 3">
    <name type="scientific">Rarispira pelagica</name>
    <dbReference type="NCBI Taxonomy" id="3141764"/>
    <lineage>
        <taxon>Bacteria</taxon>
        <taxon>Pseudomonadati</taxon>
        <taxon>Spirochaetota</taxon>
        <taxon>Spirochaetia</taxon>
        <taxon>Winmispirales</taxon>
        <taxon>Winmispiraceae</taxon>
        <taxon>Rarispira</taxon>
    </lineage>
</organism>
<dbReference type="Gene3D" id="3.20.20.140">
    <property type="entry name" value="Metal-dependent hydrolases"/>
    <property type="match status" value="1"/>
</dbReference>
<reference evidence="2 3" key="1">
    <citation type="submission" date="2024-03" db="EMBL/GenBank/DDBJ databases">
        <title>Ignisphaera cupida sp. nov., a hyperthermophilic hydrolytic archaeon from a hot spring of Kamchatka, and proposal of Ignisphaeraceae fam. nov.</title>
        <authorList>
            <person name="Podosokorskaya O.A."/>
            <person name="Elcheninov A.G."/>
            <person name="Maltseva A.I."/>
            <person name="Zayulina K.S."/>
            <person name="Novikov A."/>
            <person name="Merkel A.Y."/>
        </authorList>
    </citation>
    <scope>NUCLEOTIDE SEQUENCE [LARGE SCALE GENOMIC DNA]</scope>
    <source>
        <strain evidence="2 3">38H-sp</strain>
    </source>
</reference>
<keyword evidence="2" id="KW-0378">Hydrolase</keyword>
<accession>A0ABU9UDU7</accession>
<evidence type="ECO:0000313" key="3">
    <source>
        <dbReference type="Proteomes" id="UP001466331"/>
    </source>
</evidence>
<dbReference type="InterPro" id="IPR001130">
    <property type="entry name" value="TatD-like"/>
</dbReference>
<protein>
    <submittedName>
        <fullName evidence="2">TatD family hydrolase</fullName>
    </submittedName>
</protein>
<dbReference type="GO" id="GO:0016787">
    <property type="term" value="F:hydrolase activity"/>
    <property type="evidence" value="ECO:0007669"/>
    <property type="project" value="UniProtKB-KW"/>
</dbReference>
<dbReference type="InterPro" id="IPR032466">
    <property type="entry name" value="Metal_Hydrolase"/>
</dbReference>
<sequence length="257" mass="29271">MRLFDSHSHISLIHEDAIERLIITQEAKQAGIVGIISICNNINDFFVVYDQLRTASNVYHAVGVAPSEVESPGKNWIQKIEEGITKPRVIAIGETGLDYYRKFGDKNSQIELFIKQLELAEKYNLPVIVHNREAGKDILEILKEKIPSRGAVLHCFSENWDFAKKAMDLNIMISLAGNVTYKNAKELQDAAKKIPLDRLLVETESPFMIPAVYRGKRNRPIYLIEIIKHLSNIREESQEEIAEATYQNALSFFNISE</sequence>
<dbReference type="Proteomes" id="UP001466331">
    <property type="component" value="Unassembled WGS sequence"/>
</dbReference>
<dbReference type="PIRSF" id="PIRSF005902">
    <property type="entry name" value="DNase_TatD"/>
    <property type="match status" value="1"/>
</dbReference>
<dbReference type="SUPFAM" id="SSF51556">
    <property type="entry name" value="Metallo-dependent hydrolases"/>
    <property type="match status" value="1"/>
</dbReference>
<evidence type="ECO:0000313" key="2">
    <source>
        <dbReference type="EMBL" id="MEM5948815.1"/>
    </source>
</evidence>
<gene>
    <name evidence="2" type="ORF">WKV44_09715</name>
</gene>
<keyword evidence="1" id="KW-0479">Metal-binding</keyword>
<name>A0ABU9UDU7_9SPIR</name>
<dbReference type="EMBL" id="JBCHKQ010000005">
    <property type="protein sequence ID" value="MEM5948815.1"/>
    <property type="molecule type" value="Genomic_DNA"/>
</dbReference>
<dbReference type="PANTHER" id="PTHR46124:SF2">
    <property type="entry name" value="D-AMINOACYL-TRNA DEACYLASE"/>
    <property type="match status" value="1"/>
</dbReference>
<evidence type="ECO:0000256" key="1">
    <source>
        <dbReference type="ARBA" id="ARBA00022723"/>
    </source>
</evidence>
<dbReference type="Pfam" id="PF01026">
    <property type="entry name" value="TatD_DNase"/>
    <property type="match status" value="1"/>
</dbReference>
<proteinExistence type="predicted"/>
<dbReference type="NCBIfam" id="TIGR00010">
    <property type="entry name" value="YchF/TatD family DNA exonuclease"/>
    <property type="match status" value="1"/>
</dbReference>
<dbReference type="PANTHER" id="PTHR46124">
    <property type="entry name" value="D-AMINOACYL-TRNA DEACYLASE"/>
    <property type="match status" value="1"/>
</dbReference>